<feature type="compositionally biased region" description="Gly residues" evidence="1">
    <location>
        <begin position="599"/>
        <end position="612"/>
    </location>
</feature>
<dbReference type="InterPro" id="IPR002711">
    <property type="entry name" value="HNH"/>
</dbReference>
<feature type="region of interest" description="Disordered" evidence="1">
    <location>
        <begin position="589"/>
        <end position="614"/>
    </location>
</feature>
<evidence type="ECO:0000259" key="2">
    <source>
        <dbReference type="SMART" id="SM00507"/>
    </source>
</evidence>
<evidence type="ECO:0000313" key="3">
    <source>
        <dbReference type="EMBL" id="MDR7083002.1"/>
    </source>
</evidence>
<dbReference type="CDD" id="cd00085">
    <property type="entry name" value="HNHc"/>
    <property type="match status" value="1"/>
</dbReference>
<comment type="caution">
    <text evidence="3">The sequence shown here is derived from an EMBL/GenBank/DDBJ whole genome shotgun (WGS) entry which is preliminary data.</text>
</comment>
<gene>
    <name evidence="3" type="ORF">J2X01_002292</name>
</gene>
<protein>
    <recommendedName>
        <fullName evidence="2">HNH nuclease domain-containing protein</fullName>
    </recommendedName>
</protein>
<keyword evidence="4" id="KW-1185">Reference proteome</keyword>
<name>A0ABU1UCT7_9MICC</name>
<dbReference type="Pfam" id="PF01844">
    <property type="entry name" value="HNH"/>
    <property type="match status" value="1"/>
</dbReference>
<evidence type="ECO:0000313" key="4">
    <source>
        <dbReference type="Proteomes" id="UP001252243"/>
    </source>
</evidence>
<proteinExistence type="predicted"/>
<accession>A0ABU1UCT7</accession>
<organism evidence="3 4">
    <name type="scientific">Arthrobacter ginsengisoli</name>
    <dbReference type="NCBI Taxonomy" id="1356565"/>
    <lineage>
        <taxon>Bacteria</taxon>
        <taxon>Bacillati</taxon>
        <taxon>Actinomycetota</taxon>
        <taxon>Actinomycetes</taxon>
        <taxon>Micrococcales</taxon>
        <taxon>Micrococcaceae</taxon>
        <taxon>Arthrobacter</taxon>
    </lineage>
</organism>
<feature type="region of interest" description="Disordered" evidence="1">
    <location>
        <begin position="723"/>
        <end position="760"/>
    </location>
</feature>
<dbReference type="EMBL" id="JAVDVQ010000008">
    <property type="protein sequence ID" value="MDR7083002.1"/>
    <property type="molecule type" value="Genomic_DNA"/>
</dbReference>
<dbReference type="Gene3D" id="1.10.30.50">
    <property type="match status" value="1"/>
</dbReference>
<dbReference type="Proteomes" id="UP001252243">
    <property type="component" value="Unassembled WGS sequence"/>
</dbReference>
<dbReference type="SMART" id="SM00507">
    <property type="entry name" value="HNHc"/>
    <property type="match status" value="1"/>
</dbReference>
<dbReference type="InterPro" id="IPR003615">
    <property type="entry name" value="HNH_nuc"/>
</dbReference>
<feature type="domain" description="HNH nuclease" evidence="2">
    <location>
        <begin position="650"/>
        <end position="700"/>
    </location>
</feature>
<evidence type="ECO:0000256" key="1">
    <source>
        <dbReference type="SAM" id="MobiDB-lite"/>
    </source>
</evidence>
<sequence length="779" mass="78972">MDGNQGPGMAPAAAGGVAVTGVARSRAAVRLCAEGAGLIGQPAEVEELKAAAATGPTGALNVGAPRFNGSVDGNQGPGMAPAAAGRVAVTGVARSRAAVRPSGDDAGLIGQPGEVEELKSAAAAATGTTGALNVGAPRFNGSVDGNQGPKMAPAATGGVAVTDAARPLAAVRPSGEGTGLIDQPAEVEELKSAAAAATGTTGALNVGAPRFNGSVDGNQGPGMAPAAAGSGAVPGVARPLAAVRPSGDDAGLIGQPGEVEELKSAAAAATGTTGALNVGAPRFNGSVDGNQGPKMAPAATGGVAVTDAARPLAAVRPSAEGASLIAEIRALEDRKSALSARQARLAVDFDLLQRREQAETGMPAAELGAGVAAQLALARRESPARGGRLLGLAKALVTEMPHTLAALDTGQLNEWRATLLVRETACLSAADRAAVDADLAPDTGTFDGTGDRGLIAAARAAAYRRDPRSVTQRAGHAATERHVSLRPAPDTMCYLTALLPVAAGVAVHTALTRHADTLRATGDPRTRGQLMADTLVERTTGTPGGITGIEIQLVMTDRTLFQGDSEPARLPGYGIIPAGHARALIHTTDPHTGTTTTGNGTGTGMDGTGGDNGATAGDQALTVWLRRLYTAPGTGDLTAMDSRARLFPPGLRRFVHLRDDTCRTPYCDAPIRHLDHIIPWHHGGTTDQNNGAGLCEACNHTKETPGWNAQPRPGPRHTLHITTPTGHTYQSKAPPLPGTRVSGTAPDQPVAPNRHHHHRELRHRAKILVRARQHARLAA</sequence>
<reference evidence="3 4" key="1">
    <citation type="submission" date="2023-07" db="EMBL/GenBank/DDBJ databases">
        <title>Sorghum-associated microbial communities from plants grown in Nebraska, USA.</title>
        <authorList>
            <person name="Schachtman D."/>
        </authorList>
    </citation>
    <scope>NUCLEOTIDE SEQUENCE [LARGE SCALE GENOMIC DNA]</scope>
    <source>
        <strain evidence="3 4">BE167</strain>
    </source>
</reference>
<feature type="compositionally biased region" description="Low complexity" evidence="1">
    <location>
        <begin position="589"/>
        <end position="598"/>
    </location>
</feature>